<dbReference type="PANTHER" id="PTHR31970">
    <property type="match status" value="1"/>
</dbReference>
<keyword evidence="3" id="KW-1185">Reference proteome</keyword>
<accession>A0A7I7KYU8</accession>
<feature type="transmembrane region" description="Helical" evidence="1">
    <location>
        <begin position="297"/>
        <end position="316"/>
    </location>
</feature>
<dbReference type="Pfam" id="PF16983">
    <property type="entry name" value="MFS_MOT1"/>
    <property type="match status" value="2"/>
</dbReference>
<dbReference type="KEGG" id="mcoo:MCOO_32500"/>
<organism evidence="2 3">
    <name type="scientific">Mycobacterium cookii</name>
    <dbReference type="NCBI Taxonomy" id="1775"/>
    <lineage>
        <taxon>Bacteria</taxon>
        <taxon>Bacillati</taxon>
        <taxon>Actinomycetota</taxon>
        <taxon>Actinomycetes</taxon>
        <taxon>Mycobacteriales</taxon>
        <taxon>Mycobacteriaceae</taxon>
        <taxon>Mycobacterium</taxon>
    </lineage>
</organism>
<dbReference type="InterPro" id="IPR031563">
    <property type="entry name" value="MOT1/MOT2"/>
</dbReference>
<feature type="transmembrane region" description="Helical" evidence="1">
    <location>
        <begin position="180"/>
        <end position="201"/>
    </location>
</feature>
<protein>
    <recommendedName>
        <fullName evidence="4">Sulfate transporter</fullName>
    </recommendedName>
</protein>
<name>A0A7I7KYU8_9MYCO</name>
<dbReference type="RefSeq" id="WP_163777676.1">
    <property type="nucleotide sequence ID" value="NZ_AP022569.1"/>
</dbReference>
<sequence>MVSTTAPQLEPVKSFRFDWAECAGAVGDLGVLVPIAVALIVKNGLTPTAVLLPAGLLYVVAGLVYRLPVPVQPLKAFGAIAIAHGFGADDIAAGALLMGMIFVVLGASGLLDRVAKVFPHPIIRGIQLSVGLLFCQLAWRLVSATPKAFADHRHSFWWLAGATLVVILVALVFRHREIALLLVLVAVVAMALTFHGSVTFGPSAVHTPHLSRAAFAAAAVALVLPQVPLSFANSCLATADTARTYFGDAAYRVRPGRLAITIGVANLFAGGISGMPVCHGAGGMTAHRAFGARSGGAPVMLGGVVIALALALGATMTTALSGFPVPILAGLLMVAGLLHITLLKDLRHLAHWALAVAVGIVGFLSNLAVALVGALAVWWLVRAIGLRRANRTAA</sequence>
<feature type="transmembrane region" description="Helical" evidence="1">
    <location>
        <begin position="48"/>
        <end position="67"/>
    </location>
</feature>
<feature type="transmembrane region" description="Helical" evidence="1">
    <location>
        <begin position="323"/>
        <end position="343"/>
    </location>
</feature>
<evidence type="ECO:0000313" key="3">
    <source>
        <dbReference type="Proteomes" id="UP000465866"/>
    </source>
</evidence>
<feature type="transmembrane region" description="Helical" evidence="1">
    <location>
        <begin position="213"/>
        <end position="237"/>
    </location>
</feature>
<feature type="transmembrane region" description="Helical" evidence="1">
    <location>
        <begin position="258"/>
        <end position="277"/>
    </location>
</feature>
<proteinExistence type="predicted"/>
<dbReference type="EMBL" id="AP022569">
    <property type="protein sequence ID" value="BBX47235.1"/>
    <property type="molecule type" value="Genomic_DNA"/>
</dbReference>
<feature type="transmembrane region" description="Helical" evidence="1">
    <location>
        <begin position="91"/>
        <end position="111"/>
    </location>
</feature>
<feature type="transmembrane region" description="Helical" evidence="1">
    <location>
        <begin position="349"/>
        <end position="381"/>
    </location>
</feature>
<dbReference type="Proteomes" id="UP000465866">
    <property type="component" value="Chromosome"/>
</dbReference>
<dbReference type="GO" id="GO:0015098">
    <property type="term" value="F:molybdate ion transmembrane transporter activity"/>
    <property type="evidence" value="ECO:0007669"/>
    <property type="project" value="InterPro"/>
</dbReference>
<keyword evidence="1" id="KW-0472">Membrane</keyword>
<reference evidence="2 3" key="1">
    <citation type="journal article" date="2019" name="Emerg. Microbes Infect.">
        <title>Comprehensive subspecies identification of 175 nontuberculous mycobacteria species based on 7547 genomic profiles.</title>
        <authorList>
            <person name="Matsumoto Y."/>
            <person name="Kinjo T."/>
            <person name="Motooka D."/>
            <person name="Nabeya D."/>
            <person name="Jung N."/>
            <person name="Uechi K."/>
            <person name="Horii T."/>
            <person name="Iida T."/>
            <person name="Fujita J."/>
            <person name="Nakamura S."/>
        </authorList>
    </citation>
    <scope>NUCLEOTIDE SEQUENCE [LARGE SCALE GENOMIC DNA]</scope>
    <source>
        <strain evidence="2 3">JCM 12404</strain>
    </source>
</reference>
<feature type="transmembrane region" description="Helical" evidence="1">
    <location>
        <begin position="123"/>
        <end position="142"/>
    </location>
</feature>
<evidence type="ECO:0000256" key="1">
    <source>
        <dbReference type="SAM" id="Phobius"/>
    </source>
</evidence>
<feature type="transmembrane region" description="Helical" evidence="1">
    <location>
        <begin position="154"/>
        <end position="173"/>
    </location>
</feature>
<evidence type="ECO:0000313" key="2">
    <source>
        <dbReference type="EMBL" id="BBX47235.1"/>
    </source>
</evidence>
<feature type="transmembrane region" description="Helical" evidence="1">
    <location>
        <begin position="23"/>
        <end position="41"/>
    </location>
</feature>
<keyword evidence="1" id="KW-0812">Transmembrane</keyword>
<gene>
    <name evidence="2" type="ORF">MCOO_32500</name>
</gene>
<keyword evidence="1" id="KW-1133">Transmembrane helix</keyword>
<dbReference type="AlphaFoldDB" id="A0A7I7KYU8"/>
<evidence type="ECO:0008006" key="4">
    <source>
        <dbReference type="Google" id="ProtNLM"/>
    </source>
</evidence>
<dbReference type="PANTHER" id="PTHR31970:SF9">
    <property type="entry name" value="MOLYBDATE TRANSPORTER 2"/>
    <property type="match status" value="1"/>
</dbReference>